<evidence type="ECO:0000256" key="1">
    <source>
        <dbReference type="ARBA" id="ARBA00022722"/>
    </source>
</evidence>
<keyword evidence="2" id="KW-0378">Hydrolase</keyword>
<dbReference type="FunFam" id="3.30.420.10:FF:000175">
    <property type="entry name" value="RNA exonuclease 5"/>
    <property type="match status" value="1"/>
</dbReference>
<dbReference type="Pfam" id="PF00076">
    <property type="entry name" value="RRM_1"/>
    <property type="match status" value="2"/>
</dbReference>
<dbReference type="InterPro" id="IPR036397">
    <property type="entry name" value="RNaseH_sf"/>
</dbReference>
<organism evidence="7 8">
    <name type="scientific">Synaphobranchus kaupii</name>
    <name type="common">Kaup's arrowtooth eel</name>
    <dbReference type="NCBI Taxonomy" id="118154"/>
    <lineage>
        <taxon>Eukaryota</taxon>
        <taxon>Metazoa</taxon>
        <taxon>Chordata</taxon>
        <taxon>Craniata</taxon>
        <taxon>Vertebrata</taxon>
        <taxon>Euteleostomi</taxon>
        <taxon>Actinopterygii</taxon>
        <taxon>Neopterygii</taxon>
        <taxon>Teleostei</taxon>
        <taxon>Anguilliformes</taxon>
        <taxon>Synaphobranchidae</taxon>
        <taxon>Synaphobranchus</taxon>
    </lineage>
</organism>
<name>A0A9Q1J3A2_SYNKA</name>
<evidence type="ECO:0000256" key="4">
    <source>
        <dbReference type="PROSITE-ProRule" id="PRU00176"/>
    </source>
</evidence>
<dbReference type="SMART" id="SM00479">
    <property type="entry name" value="EXOIII"/>
    <property type="match status" value="1"/>
</dbReference>
<proteinExistence type="predicted"/>
<dbReference type="GO" id="GO:0003723">
    <property type="term" value="F:RNA binding"/>
    <property type="evidence" value="ECO:0007669"/>
    <property type="project" value="UniProtKB-UniRule"/>
</dbReference>
<dbReference type="OrthoDB" id="3996471at2759"/>
<dbReference type="InterPro" id="IPR012337">
    <property type="entry name" value="RNaseH-like_sf"/>
</dbReference>
<dbReference type="AlphaFoldDB" id="A0A9Q1J3A2"/>
<dbReference type="PANTHER" id="PTHR12801">
    <property type="entry name" value="RNA EXONUCLEASE REXO1 / RECO3 FAMILY MEMBER-RELATED"/>
    <property type="match status" value="1"/>
</dbReference>
<dbReference type="CDD" id="cd06145">
    <property type="entry name" value="REX1_like"/>
    <property type="match status" value="1"/>
</dbReference>
<accession>A0A9Q1J3A2</accession>
<dbReference type="Gene3D" id="3.30.70.330">
    <property type="match status" value="2"/>
</dbReference>
<dbReference type="EMBL" id="JAINUF010000004">
    <property type="protein sequence ID" value="KAJ8364085.1"/>
    <property type="molecule type" value="Genomic_DNA"/>
</dbReference>
<dbReference type="PANTHER" id="PTHR12801:SF82">
    <property type="entry name" value="RNA EXONUCLEASE 5"/>
    <property type="match status" value="1"/>
</dbReference>
<dbReference type="InterPro" id="IPR000504">
    <property type="entry name" value="RRM_dom"/>
</dbReference>
<protein>
    <recommendedName>
        <fullName evidence="6">RRM domain-containing protein</fullName>
    </recommendedName>
</protein>
<dbReference type="Proteomes" id="UP001152622">
    <property type="component" value="Chromosome 4"/>
</dbReference>
<comment type="caution">
    <text evidence="7">The sequence shown here is derived from an EMBL/GenBank/DDBJ whole genome shotgun (WGS) entry which is preliminary data.</text>
</comment>
<evidence type="ECO:0000256" key="2">
    <source>
        <dbReference type="ARBA" id="ARBA00022801"/>
    </source>
</evidence>
<dbReference type="Pfam" id="PF00929">
    <property type="entry name" value="RNase_T"/>
    <property type="match status" value="1"/>
</dbReference>
<dbReference type="InterPro" id="IPR047021">
    <property type="entry name" value="REXO1/3/4-like"/>
</dbReference>
<dbReference type="GO" id="GO:0004527">
    <property type="term" value="F:exonuclease activity"/>
    <property type="evidence" value="ECO:0007669"/>
    <property type="project" value="UniProtKB-KW"/>
</dbReference>
<dbReference type="SMART" id="SM00360">
    <property type="entry name" value="RRM"/>
    <property type="match status" value="2"/>
</dbReference>
<sequence length="786" mass="87867">MAFSHPNGHKRKRNDISDIRGNDRKSRKLDENTGEPEFNLQPQESMGIPRLALSCDDIHEPITKKQLSEFILFASLGMKQPSWCHLDHKNVSGVNVTVLEGLGQLHFYRYYLQFKNLRKRYRIRRSFINSAGASPLLSDIFNTELGISESTGPLLVGSDTLPKHNFEHQEGHLNWHPIIQKYGTKTQGLTSYLLSTEEMGIKAFPLKGDPGCDSFLCTESDEHVTDSSPLYGLDCEMCLTECGNEVTRVSLVDSEGCCLLDELVKPERRILDYCTRYSGITKALLKPVRTRLKDVQAKLKEVLPRDAVLVGHSLDNDLKALNVIHPHVIDTSLLYRRESGQRFKLKFLAEVVLNRKIQCEGNNGHNPTEDALAALELAQYFISRGPRKVVELNLDGIWRGHGTAKETPMNGSVHSTDPPRSKIRFRDALRVRGLSAVHFARASGIDASQATKQLKCSSDQEVLSSFRREIPSCFFSLVEFSSFAEKTKTLSGGKKCDYLYQKMLARQREMCTVYVGPLPKDCSEKAVRKLFRRCGPIHSLRLTNVTQRAHAVIVFELLEGAFLAVNSLSGLKLDGCFVKVLRPVKESTLDLEVFLKELERDLLDENVIYVSGVSESSLPQVFCQFGPIECVILPKKPTSRKHRRHAFIKYQNAESVEAALRSSTESNGGKMKVCKALTPPHLCSWTGQTYQSVECNSGEGESTESEERDSTDQQLCHESELKDLMRKLDCKVGKLFKALPDKALSIILLPGQTRDGGVFPGLCLIGVKNDSSTCPKDSTISTGMGP</sequence>
<evidence type="ECO:0000256" key="3">
    <source>
        <dbReference type="ARBA" id="ARBA00022839"/>
    </source>
</evidence>
<dbReference type="InterPro" id="IPR034922">
    <property type="entry name" value="REX1-like_exo"/>
</dbReference>
<keyword evidence="3" id="KW-0269">Exonuclease</keyword>
<dbReference type="SUPFAM" id="SSF54928">
    <property type="entry name" value="RNA-binding domain, RBD"/>
    <property type="match status" value="2"/>
</dbReference>
<feature type="domain" description="RRM" evidence="6">
    <location>
        <begin position="591"/>
        <end position="678"/>
    </location>
</feature>
<keyword evidence="1" id="KW-0540">Nuclease</keyword>
<gene>
    <name evidence="7" type="ORF">SKAU_G00129160</name>
</gene>
<dbReference type="InterPro" id="IPR035979">
    <property type="entry name" value="RBD_domain_sf"/>
</dbReference>
<dbReference type="InterPro" id="IPR012677">
    <property type="entry name" value="Nucleotide-bd_a/b_plait_sf"/>
</dbReference>
<dbReference type="PROSITE" id="PS50102">
    <property type="entry name" value="RRM"/>
    <property type="match status" value="2"/>
</dbReference>
<dbReference type="GO" id="GO:0005634">
    <property type="term" value="C:nucleus"/>
    <property type="evidence" value="ECO:0007669"/>
    <property type="project" value="TreeGrafter"/>
</dbReference>
<keyword evidence="4" id="KW-0694">RNA-binding</keyword>
<dbReference type="Gene3D" id="3.30.420.10">
    <property type="entry name" value="Ribonuclease H-like superfamily/Ribonuclease H"/>
    <property type="match status" value="1"/>
</dbReference>
<feature type="compositionally biased region" description="Basic and acidic residues" evidence="5">
    <location>
        <begin position="14"/>
        <end position="31"/>
    </location>
</feature>
<dbReference type="SUPFAM" id="SSF53098">
    <property type="entry name" value="Ribonuclease H-like"/>
    <property type="match status" value="1"/>
</dbReference>
<dbReference type="InterPro" id="IPR013520">
    <property type="entry name" value="Ribonucl_H"/>
</dbReference>
<evidence type="ECO:0000313" key="8">
    <source>
        <dbReference type="Proteomes" id="UP001152622"/>
    </source>
</evidence>
<evidence type="ECO:0000259" key="6">
    <source>
        <dbReference type="PROSITE" id="PS50102"/>
    </source>
</evidence>
<feature type="domain" description="RRM" evidence="6">
    <location>
        <begin position="511"/>
        <end position="585"/>
    </location>
</feature>
<feature type="region of interest" description="Disordered" evidence="5">
    <location>
        <begin position="1"/>
        <end position="41"/>
    </location>
</feature>
<keyword evidence="8" id="KW-1185">Reference proteome</keyword>
<evidence type="ECO:0000313" key="7">
    <source>
        <dbReference type="EMBL" id="KAJ8364085.1"/>
    </source>
</evidence>
<reference evidence="7" key="1">
    <citation type="journal article" date="2023" name="Science">
        <title>Genome structures resolve the early diversification of teleost fishes.</title>
        <authorList>
            <person name="Parey E."/>
            <person name="Louis A."/>
            <person name="Montfort J."/>
            <person name="Bouchez O."/>
            <person name="Roques C."/>
            <person name="Iampietro C."/>
            <person name="Lluch J."/>
            <person name="Castinel A."/>
            <person name="Donnadieu C."/>
            <person name="Desvignes T."/>
            <person name="Floi Bucao C."/>
            <person name="Jouanno E."/>
            <person name="Wen M."/>
            <person name="Mejri S."/>
            <person name="Dirks R."/>
            <person name="Jansen H."/>
            <person name="Henkel C."/>
            <person name="Chen W.J."/>
            <person name="Zahm M."/>
            <person name="Cabau C."/>
            <person name="Klopp C."/>
            <person name="Thompson A.W."/>
            <person name="Robinson-Rechavi M."/>
            <person name="Braasch I."/>
            <person name="Lecointre G."/>
            <person name="Bobe J."/>
            <person name="Postlethwait J.H."/>
            <person name="Berthelot C."/>
            <person name="Roest Crollius H."/>
            <person name="Guiguen Y."/>
        </authorList>
    </citation>
    <scope>NUCLEOTIDE SEQUENCE</scope>
    <source>
        <strain evidence="7">WJC10195</strain>
    </source>
</reference>
<evidence type="ECO:0000256" key="5">
    <source>
        <dbReference type="SAM" id="MobiDB-lite"/>
    </source>
</evidence>